<evidence type="ECO:0000313" key="2">
    <source>
        <dbReference type="Proteomes" id="UP000276133"/>
    </source>
</evidence>
<gene>
    <name evidence="1" type="ORF">BpHYR1_031741</name>
</gene>
<protein>
    <submittedName>
        <fullName evidence="1">Uncharacterized protein</fullName>
    </submittedName>
</protein>
<feature type="non-terminal residue" evidence="1">
    <location>
        <position position="1"/>
    </location>
</feature>
<dbReference type="Proteomes" id="UP000276133">
    <property type="component" value="Unassembled WGS sequence"/>
</dbReference>
<comment type="caution">
    <text evidence="1">The sequence shown here is derived from an EMBL/GenBank/DDBJ whole genome shotgun (WGS) entry which is preliminary data.</text>
</comment>
<accession>A0A3M7PXK2</accession>
<proteinExistence type="predicted"/>
<organism evidence="1 2">
    <name type="scientific">Brachionus plicatilis</name>
    <name type="common">Marine rotifer</name>
    <name type="synonym">Brachionus muelleri</name>
    <dbReference type="NCBI Taxonomy" id="10195"/>
    <lineage>
        <taxon>Eukaryota</taxon>
        <taxon>Metazoa</taxon>
        <taxon>Spiralia</taxon>
        <taxon>Gnathifera</taxon>
        <taxon>Rotifera</taxon>
        <taxon>Eurotatoria</taxon>
        <taxon>Monogononta</taxon>
        <taxon>Pseudotrocha</taxon>
        <taxon>Ploima</taxon>
        <taxon>Brachionidae</taxon>
        <taxon>Brachionus</taxon>
    </lineage>
</organism>
<reference evidence="1 2" key="1">
    <citation type="journal article" date="2018" name="Sci. Rep.">
        <title>Genomic signatures of local adaptation to the degree of environmental predictability in rotifers.</title>
        <authorList>
            <person name="Franch-Gras L."/>
            <person name="Hahn C."/>
            <person name="Garcia-Roger E.M."/>
            <person name="Carmona M.J."/>
            <person name="Serra M."/>
            <person name="Gomez A."/>
        </authorList>
    </citation>
    <scope>NUCLEOTIDE SEQUENCE [LARGE SCALE GENOMIC DNA]</scope>
    <source>
        <strain evidence="1">HYR1</strain>
    </source>
</reference>
<dbReference type="EMBL" id="REGN01008316">
    <property type="protein sequence ID" value="RNA03876.1"/>
    <property type="molecule type" value="Genomic_DNA"/>
</dbReference>
<dbReference type="AlphaFoldDB" id="A0A3M7PXK2"/>
<evidence type="ECO:0000313" key="1">
    <source>
        <dbReference type="EMBL" id="RNA03876.1"/>
    </source>
</evidence>
<sequence>HPETKKLDEVTAEVETIAKQKRSLIAELIEFSEDSQETDDDDYPTISKNINKILIENEISSELKEDSSSESVENLYSIYINVIPVWVNKI</sequence>
<name>A0A3M7PXK2_BRAPC</name>
<keyword evidence="2" id="KW-1185">Reference proteome</keyword>